<dbReference type="InterPro" id="IPR013429">
    <property type="entry name" value="Regulatory_FmdB_Zinc_ribbon"/>
</dbReference>
<evidence type="ECO:0000313" key="3">
    <source>
        <dbReference type="Proteomes" id="UP000663722"/>
    </source>
</evidence>
<accession>A0A975BZ33</accession>
<evidence type="ECO:0000313" key="2">
    <source>
        <dbReference type="EMBL" id="QTA93549.1"/>
    </source>
</evidence>
<evidence type="ECO:0000259" key="1">
    <source>
        <dbReference type="SMART" id="SM00834"/>
    </source>
</evidence>
<name>A0A975BZ33_9BACT</name>
<gene>
    <name evidence="2" type="ORF">dnm_096510</name>
</gene>
<reference evidence="2" key="1">
    <citation type="journal article" date="2021" name="Microb. Physiol.">
        <title>Proteogenomic Insights into the Physiology of Marine, Sulfate-Reducing, Filamentous Desulfonema limicola and Desulfonema magnum.</title>
        <authorList>
            <person name="Schnaars V."/>
            <person name="Wohlbrand L."/>
            <person name="Scheve S."/>
            <person name="Hinrichs C."/>
            <person name="Reinhardt R."/>
            <person name="Rabus R."/>
        </authorList>
    </citation>
    <scope>NUCLEOTIDE SEQUENCE</scope>
    <source>
        <strain evidence="2">4be13</strain>
    </source>
</reference>
<dbReference type="KEGG" id="dmm:dnm_096510"/>
<proteinExistence type="predicted"/>
<organism evidence="2 3">
    <name type="scientific">Desulfonema magnum</name>
    <dbReference type="NCBI Taxonomy" id="45655"/>
    <lineage>
        <taxon>Bacteria</taxon>
        <taxon>Pseudomonadati</taxon>
        <taxon>Thermodesulfobacteriota</taxon>
        <taxon>Desulfobacteria</taxon>
        <taxon>Desulfobacterales</taxon>
        <taxon>Desulfococcaceae</taxon>
        <taxon>Desulfonema</taxon>
    </lineage>
</organism>
<dbReference type="AlphaFoldDB" id="A0A975BZ33"/>
<sequence length="85" mass="8496">MPLFDYLCLDCGGSSEILITGSADQPKCNACGSHNLKKLLSAHASMSGPVKNRMPGPGDTGCCGSAPGHANCAGPGSCCGKNIVN</sequence>
<keyword evidence="3" id="KW-1185">Reference proteome</keyword>
<dbReference type="EMBL" id="CP061800">
    <property type="protein sequence ID" value="QTA93549.1"/>
    <property type="molecule type" value="Genomic_DNA"/>
</dbReference>
<dbReference type="Proteomes" id="UP000663722">
    <property type="component" value="Chromosome"/>
</dbReference>
<dbReference type="NCBIfam" id="TIGR02605">
    <property type="entry name" value="CxxC_CxxC_SSSS"/>
    <property type="match status" value="1"/>
</dbReference>
<protein>
    <submittedName>
        <fullName evidence="2">Zinc ribbon domain-containing protein</fullName>
    </submittedName>
</protein>
<feature type="domain" description="Putative regulatory protein FmdB zinc ribbon" evidence="1">
    <location>
        <begin position="1"/>
        <end position="41"/>
    </location>
</feature>
<dbReference type="SMART" id="SM00834">
    <property type="entry name" value="CxxC_CXXC_SSSS"/>
    <property type="match status" value="1"/>
</dbReference>
<dbReference type="Pfam" id="PF09723">
    <property type="entry name" value="Zn_ribbon_8"/>
    <property type="match status" value="1"/>
</dbReference>
<dbReference type="RefSeq" id="WP_207680442.1">
    <property type="nucleotide sequence ID" value="NZ_CP061800.1"/>
</dbReference>